<keyword evidence="2" id="KW-1185">Reference proteome</keyword>
<dbReference type="VEuPathDB" id="TriTrypDB:ADEAN_000555200"/>
<name>A0A7G2CE07_9TRYP</name>
<dbReference type="SMART" id="SM00320">
    <property type="entry name" value="WD40"/>
    <property type="match status" value="2"/>
</dbReference>
<dbReference type="PANTHER" id="PTHR44525:SF1">
    <property type="entry name" value="WD REPEAT-CONTAINING PROTEIN 27"/>
    <property type="match status" value="1"/>
</dbReference>
<dbReference type="AlphaFoldDB" id="A0A7G2CE07"/>
<dbReference type="InterPro" id="IPR001680">
    <property type="entry name" value="WD40_rpt"/>
</dbReference>
<dbReference type="Pfam" id="PF00400">
    <property type="entry name" value="WD40"/>
    <property type="match status" value="1"/>
</dbReference>
<dbReference type="InterPro" id="IPR036322">
    <property type="entry name" value="WD40_repeat_dom_sf"/>
</dbReference>
<accession>A0A7G2CE07</accession>
<dbReference type="PANTHER" id="PTHR44525">
    <property type="entry name" value="WD REPEAT-CONTAINING PROTEIN 27"/>
    <property type="match status" value="1"/>
</dbReference>
<organism evidence="1 2">
    <name type="scientific">Angomonas deanei</name>
    <dbReference type="NCBI Taxonomy" id="59799"/>
    <lineage>
        <taxon>Eukaryota</taxon>
        <taxon>Discoba</taxon>
        <taxon>Euglenozoa</taxon>
        <taxon>Kinetoplastea</taxon>
        <taxon>Metakinetoplastina</taxon>
        <taxon>Trypanosomatida</taxon>
        <taxon>Trypanosomatidae</taxon>
        <taxon>Strigomonadinae</taxon>
        <taxon>Angomonas</taxon>
    </lineage>
</organism>
<dbReference type="InterPro" id="IPR042411">
    <property type="entry name" value="WDR27"/>
</dbReference>
<dbReference type="EMBL" id="LR877154">
    <property type="protein sequence ID" value="CAD2218066.1"/>
    <property type="molecule type" value="Genomic_DNA"/>
</dbReference>
<gene>
    <name evidence="1" type="ORF">ADEAN_000555200</name>
</gene>
<dbReference type="Proteomes" id="UP000515908">
    <property type="component" value="Chromosome 10"/>
</dbReference>
<dbReference type="SUPFAM" id="SSF50978">
    <property type="entry name" value="WD40 repeat-like"/>
    <property type="match status" value="1"/>
</dbReference>
<proteinExistence type="predicted"/>
<protein>
    <submittedName>
        <fullName evidence="1">Uncharacterized protein</fullName>
    </submittedName>
</protein>
<dbReference type="InterPro" id="IPR015943">
    <property type="entry name" value="WD40/YVTN_repeat-like_dom_sf"/>
</dbReference>
<evidence type="ECO:0000313" key="2">
    <source>
        <dbReference type="Proteomes" id="UP000515908"/>
    </source>
</evidence>
<evidence type="ECO:0000313" key="1">
    <source>
        <dbReference type="EMBL" id="CAD2218066.1"/>
    </source>
</evidence>
<sequence>MDNAVHLWDMRLSGKVRQFALHKNSSLPSVGLAVSPEGERIAVGSEDRSIYLYDVRQGSTPLDVISTGNGVPLALAWNPLDPVLCAGLSSGEVLFYGQK</sequence>
<dbReference type="Gene3D" id="2.130.10.10">
    <property type="entry name" value="YVTN repeat-like/Quinoprotein amine dehydrogenase"/>
    <property type="match status" value="1"/>
</dbReference>
<reference evidence="1 2" key="1">
    <citation type="submission" date="2020-08" db="EMBL/GenBank/DDBJ databases">
        <authorList>
            <person name="Newling K."/>
            <person name="Davey J."/>
            <person name="Forrester S."/>
        </authorList>
    </citation>
    <scope>NUCLEOTIDE SEQUENCE [LARGE SCALE GENOMIC DNA]</scope>
    <source>
        <strain evidence="2">Crithidia deanei Carvalho (ATCC PRA-265)</strain>
    </source>
</reference>